<keyword evidence="2" id="KW-1185">Reference proteome</keyword>
<dbReference type="RefSeq" id="WP_168826606.1">
    <property type="nucleotide sequence ID" value="NZ_JABAEB010000011.1"/>
</dbReference>
<sequence>MTDTQLEIEIAPVESAFVSGDAARLIEQLEEWFQMRRDELEQYKGTESLGLGDQTITDKKFLQGFKVGLHVAMATFGETLPISVNDEDEQ</sequence>
<accession>A0ABX1KQM0</accession>
<evidence type="ECO:0000313" key="1">
    <source>
        <dbReference type="EMBL" id="NLQ24505.1"/>
    </source>
</evidence>
<evidence type="ECO:0000313" key="2">
    <source>
        <dbReference type="Proteomes" id="UP000527352"/>
    </source>
</evidence>
<reference evidence="1 2" key="1">
    <citation type="submission" date="2020-04" db="EMBL/GenBank/DDBJ databases">
        <title>The first description of lens atrophy caused by putative novel Shewanella sp. that is a new emerging pathogen for cultured rainbow trout?</title>
        <authorList>
            <person name="Saticioglu I.B."/>
            <person name="Duman M."/>
            <person name="Altun S."/>
        </authorList>
    </citation>
    <scope>NUCLEOTIDE SEQUENCE [LARGE SCALE GENOMIC DNA]</scope>
    <source>
        <strain evidence="1 2">S-1</strain>
    </source>
</reference>
<dbReference type="Proteomes" id="UP000527352">
    <property type="component" value="Unassembled WGS sequence"/>
</dbReference>
<dbReference type="EMBL" id="JABAEB010000011">
    <property type="protein sequence ID" value="NLQ24505.1"/>
    <property type="molecule type" value="Genomic_DNA"/>
</dbReference>
<comment type="caution">
    <text evidence="1">The sequence shown here is derived from an EMBL/GenBank/DDBJ whole genome shotgun (WGS) entry which is preliminary data.</text>
</comment>
<name>A0ABX1KQM0_9GAMM</name>
<proteinExistence type="predicted"/>
<protein>
    <submittedName>
        <fullName evidence="1">Uncharacterized protein</fullName>
    </submittedName>
</protein>
<gene>
    <name evidence="1" type="ORF">HGO26_16670</name>
</gene>
<organism evidence="1 2">
    <name type="scientific">Shewanella oncorhynchi</name>
    <dbReference type="NCBI Taxonomy" id="2726434"/>
    <lineage>
        <taxon>Bacteria</taxon>
        <taxon>Pseudomonadati</taxon>
        <taxon>Pseudomonadota</taxon>
        <taxon>Gammaproteobacteria</taxon>
        <taxon>Alteromonadales</taxon>
        <taxon>Shewanellaceae</taxon>
        <taxon>Shewanella</taxon>
    </lineage>
</organism>